<evidence type="ECO:0000313" key="2">
    <source>
        <dbReference type="Proteomes" id="UP000887563"/>
    </source>
</evidence>
<dbReference type="Pfam" id="PF10321">
    <property type="entry name" value="7TM_GPCR_Srt"/>
    <property type="match status" value="2"/>
</dbReference>
<feature type="transmembrane region" description="Helical" evidence="1">
    <location>
        <begin position="48"/>
        <end position="74"/>
    </location>
</feature>
<sequence length="183" mass="21523">MVSNFGTCITWGFVWVAESTANLVLAFNRCLQVISNSISSFLFEGIKIYFWLLISFLYALFCFCFLRPVLFSGIYFSWFYYPFVGYKEDINGEVFLQVFTISIINTTCSSLYFVMQFIKPEWLIIISQFAWFHVHGFPPIIYLFLNKTIREDCRLFFFKIFKNNKVEQVNGVTILVKPGIIIQ</sequence>
<protein>
    <submittedName>
        <fullName evidence="3">7TM GPCR serpentine receptor class x (Srx) domain-containing protein</fullName>
    </submittedName>
</protein>
<dbReference type="InterPro" id="IPR019425">
    <property type="entry name" value="7TM_GPCR_serpentine_rcpt_Srt"/>
</dbReference>
<evidence type="ECO:0000313" key="3">
    <source>
        <dbReference type="WBParaSite" id="Minc3s00718g16493"/>
    </source>
</evidence>
<keyword evidence="1" id="KW-0472">Membrane</keyword>
<dbReference type="Proteomes" id="UP000887563">
    <property type="component" value="Unplaced"/>
</dbReference>
<name>A0A914LQQ8_MELIC</name>
<dbReference type="PANTHER" id="PTHR23021:SF22">
    <property type="entry name" value="SERPENTINE RECEPTOR, CLASS T"/>
    <property type="match status" value="1"/>
</dbReference>
<accession>A0A914LQQ8</accession>
<keyword evidence="2" id="KW-1185">Reference proteome</keyword>
<evidence type="ECO:0000256" key="1">
    <source>
        <dbReference type="SAM" id="Phobius"/>
    </source>
</evidence>
<dbReference type="PANTHER" id="PTHR23021">
    <property type="entry name" value="SERPENTINE RECEPTOR, CLASS T"/>
    <property type="match status" value="1"/>
</dbReference>
<proteinExistence type="predicted"/>
<feature type="transmembrane region" description="Helical" evidence="1">
    <location>
        <begin position="122"/>
        <end position="145"/>
    </location>
</feature>
<organism evidence="2 3">
    <name type="scientific">Meloidogyne incognita</name>
    <name type="common">Southern root-knot nematode worm</name>
    <name type="synonym">Oxyuris incognita</name>
    <dbReference type="NCBI Taxonomy" id="6306"/>
    <lineage>
        <taxon>Eukaryota</taxon>
        <taxon>Metazoa</taxon>
        <taxon>Ecdysozoa</taxon>
        <taxon>Nematoda</taxon>
        <taxon>Chromadorea</taxon>
        <taxon>Rhabditida</taxon>
        <taxon>Tylenchina</taxon>
        <taxon>Tylenchomorpha</taxon>
        <taxon>Tylenchoidea</taxon>
        <taxon>Meloidogynidae</taxon>
        <taxon>Meloidogyninae</taxon>
        <taxon>Meloidogyne</taxon>
        <taxon>Meloidogyne incognita group</taxon>
    </lineage>
</organism>
<keyword evidence="1" id="KW-0812">Transmembrane</keyword>
<dbReference type="WBParaSite" id="Minc3s00718g16493">
    <property type="protein sequence ID" value="Minc3s00718g16493"/>
    <property type="gene ID" value="Minc3s00718g16493"/>
</dbReference>
<keyword evidence="1" id="KW-1133">Transmembrane helix</keyword>
<reference evidence="3" key="1">
    <citation type="submission" date="2022-11" db="UniProtKB">
        <authorList>
            <consortium name="WormBaseParasite"/>
        </authorList>
    </citation>
    <scope>IDENTIFICATION</scope>
</reference>
<dbReference type="AlphaFoldDB" id="A0A914LQQ8"/>